<organism evidence="1">
    <name type="scientific">gut metagenome</name>
    <dbReference type="NCBI Taxonomy" id="749906"/>
    <lineage>
        <taxon>unclassified sequences</taxon>
        <taxon>metagenomes</taxon>
        <taxon>organismal metagenomes</taxon>
    </lineage>
</organism>
<dbReference type="PANTHER" id="PTHR40086:SF1">
    <property type="entry name" value="CELL CYCLE REGULATOR CCRZ"/>
    <property type="match status" value="1"/>
</dbReference>
<reference evidence="1" key="1">
    <citation type="journal article" date="2012" name="PLoS ONE">
        <title>Gene sets for utilization of primary and secondary nutrition supplies in the distal gut of endangered iberian lynx.</title>
        <authorList>
            <person name="Alcaide M."/>
            <person name="Messina E."/>
            <person name="Richter M."/>
            <person name="Bargiela R."/>
            <person name="Peplies J."/>
            <person name="Huws S.A."/>
            <person name="Newbold C.J."/>
            <person name="Golyshin P.N."/>
            <person name="Simon M.A."/>
            <person name="Lopez G."/>
            <person name="Yakimov M.M."/>
            <person name="Ferrer M."/>
        </authorList>
    </citation>
    <scope>NUCLEOTIDE SEQUENCE</scope>
</reference>
<dbReference type="EMBL" id="AMCI01000425">
    <property type="protein sequence ID" value="EJX09293.1"/>
    <property type="molecule type" value="Genomic_DNA"/>
</dbReference>
<dbReference type="Pfam" id="PF01633">
    <property type="entry name" value="Choline_kinase"/>
    <property type="match status" value="1"/>
</dbReference>
<sequence length="176" mass="20660">MGVNPQIRYFNPKTGIKLADFVKGAETLNAATIQRHGNMKKIAEIYRKIHNSHVRLKNEFNIFQEIDKYEVLLKRSNAEMYEGWEEVRPKVMALEERLNRLGVELRACHNDAVPENFIKAEDGTLYLIDWEYSGINDPMADFAALFLESDFSPENQDYMMREYYQGEIPENTFRKN</sequence>
<dbReference type="InterPro" id="IPR052077">
    <property type="entry name" value="CcrZ_PhaseVar_Mediator"/>
</dbReference>
<dbReference type="SUPFAM" id="SSF56112">
    <property type="entry name" value="Protein kinase-like (PK-like)"/>
    <property type="match status" value="1"/>
</dbReference>
<protein>
    <submittedName>
        <fullName evidence="1">Transcriptional regulator, MarR family/choline/ethanolamine kinase</fullName>
    </submittedName>
</protein>
<dbReference type="InterPro" id="IPR011009">
    <property type="entry name" value="Kinase-like_dom_sf"/>
</dbReference>
<accession>J9H0T7</accession>
<dbReference type="PANTHER" id="PTHR40086">
    <property type="entry name" value="PHOSPHOTRANSFERASE YTMP-RELATED"/>
    <property type="match status" value="1"/>
</dbReference>
<dbReference type="GO" id="GO:0016301">
    <property type="term" value="F:kinase activity"/>
    <property type="evidence" value="ECO:0007669"/>
    <property type="project" value="UniProtKB-KW"/>
</dbReference>
<gene>
    <name evidence="1" type="ORF">EVA_02598</name>
</gene>
<keyword evidence="1" id="KW-0808">Transferase</keyword>
<proteinExistence type="predicted"/>
<evidence type="ECO:0000313" key="1">
    <source>
        <dbReference type="EMBL" id="EJX09293.1"/>
    </source>
</evidence>
<comment type="caution">
    <text evidence="1">The sequence shown here is derived from an EMBL/GenBank/DDBJ whole genome shotgun (WGS) entry which is preliminary data.</text>
</comment>
<dbReference type="CDD" id="cd05151">
    <property type="entry name" value="ChoK-like"/>
    <property type="match status" value="1"/>
</dbReference>
<dbReference type="AlphaFoldDB" id="J9H0T7"/>
<dbReference type="Gene3D" id="3.90.1200.10">
    <property type="match status" value="1"/>
</dbReference>
<name>J9H0T7_9ZZZZ</name>
<keyword evidence="1" id="KW-0418">Kinase</keyword>